<reference evidence="2 3" key="1">
    <citation type="journal article" date="2018" name="G3 (Bethesda)">
        <title>A High-Quality Reference Genome for the Invasive Mosquitofish Gambusia affinis Using a Chicago Library.</title>
        <authorList>
            <person name="Hoffberg S.L."/>
            <person name="Troendle N.J."/>
            <person name="Glenn T.C."/>
            <person name="Mahmud O."/>
            <person name="Louha S."/>
            <person name="Chalopin D."/>
            <person name="Bennetzen J.L."/>
            <person name="Mauricio R."/>
        </authorList>
    </citation>
    <scope>NUCLEOTIDE SEQUENCE [LARGE SCALE GENOMIC DNA]</scope>
    <source>
        <strain evidence="2">NE01/NJP1002.9</strain>
        <tissue evidence="2">Muscle</tissue>
    </source>
</reference>
<comment type="caution">
    <text evidence="2">The sequence shown here is derived from an EMBL/GenBank/DDBJ whole genome shotgun (WGS) entry which is preliminary data.</text>
</comment>
<feature type="region of interest" description="Disordered" evidence="1">
    <location>
        <begin position="1"/>
        <end position="38"/>
    </location>
</feature>
<organism evidence="2 3">
    <name type="scientific">Gambusia affinis</name>
    <name type="common">Western mosquitofish</name>
    <name type="synonym">Heterandria affinis</name>
    <dbReference type="NCBI Taxonomy" id="33528"/>
    <lineage>
        <taxon>Eukaryota</taxon>
        <taxon>Metazoa</taxon>
        <taxon>Chordata</taxon>
        <taxon>Craniata</taxon>
        <taxon>Vertebrata</taxon>
        <taxon>Euteleostomi</taxon>
        <taxon>Actinopterygii</taxon>
        <taxon>Neopterygii</taxon>
        <taxon>Teleostei</taxon>
        <taxon>Neoteleostei</taxon>
        <taxon>Acanthomorphata</taxon>
        <taxon>Ovalentaria</taxon>
        <taxon>Atherinomorphae</taxon>
        <taxon>Cyprinodontiformes</taxon>
        <taxon>Poeciliidae</taxon>
        <taxon>Poeciliinae</taxon>
        <taxon>Gambusia</taxon>
    </lineage>
</organism>
<proteinExistence type="predicted"/>
<dbReference type="Proteomes" id="UP000250572">
    <property type="component" value="Unassembled WGS sequence"/>
</dbReference>
<evidence type="ECO:0000256" key="1">
    <source>
        <dbReference type="SAM" id="MobiDB-lite"/>
    </source>
</evidence>
<gene>
    <name evidence="2" type="ORF">CCH79_00003890</name>
</gene>
<accession>A0A315VAD0</accession>
<name>A0A315VAD0_GAMAF</name>
<evidence type="ECO:0000313" key="3">
    <source>
        <dbReference type="Proteomes" id="UP000250572"/>
    </source>
</evidence>
<protein>
    <submittedName>
        <fullName evidence="2">Uncharacterized protein</fullName>
    </submittedName>
</protein>
<sequence length="61" mass="6946">MKGSGEDTENVSPLMSPRGKQEAMDHDHASNYPGKLSHRNSLSWIRLEMIIHRNKKEKGKS</sequence>
<evidence type="ECO:0000313" key="2">
    <source>
        <dbReference type="EMBL" id="PWA20337.1"/>
    </source>
</evidence>
<feature type="compositionally biased region" description="Basic and acidic residues" evidence="1">
    <location>
        <begin position="19"/>
        <end position="29"/>
    </location>
</feature>
<dbReference type="EMBL" id="NHOQ01001971">
    <property type="protein sequence ID" value="PWA20337.1"/>
    <property type="molecule type" value="Genomic_DNA"/>
</dbReference>
<keyword evidence="3" id="KW-1185">Reference proteome</keyword>
<dbReference type="AlphaFoldDB" id="A0A315VAD0"/>